<dbReference type="PANTHER" id="PTHR16223:SF51">
    <property type="entry name" value="TRANSCRIPTION FACTOR BHLH117-RELATED"/>
    <property type="match status" value="1"/>
</dbReference>
<dbReference type="STRING" id="3880.A0A072TNH3"/>
<dbReference type="GO" id="GO:0005634">
    <property type="term" value="C:nucleus"/>
    <property type="evidence" value="ECO:0000318"/>
    <property type="project" value="GO_Central"/>
</dbReference>
<dbReference type="AlphaFoldDB" id="A0A072TNH3"/>
<dbReference type="OrthoDB" id="2019494at2759"/>
<dbReference type="ExpressionAtlas" id="A0A072TNH3">
    <property type="expression patterns" value="differential"/>
</dbReference>
<evidence type="ECO:0000313" key="4">
    <source>
        <dbReference type="EMBL" id="KEH19059.1"/>
    </source>
</evidence>
<organism evidence="4 6">
    <name type="scientific">Medicago truncatula</name>
    <name type="common">Barrel medic</name>
    <name type="synonym">Medicago tribuloides</name>
    <dbReference type="NCBI Taxonomy" id="3880"/>
    <lineage>
        <taxon>Eukaryota</taxon>
        <taxon>Viridiplantae</taxon>
        <taxon>Streptophyta</taxon>
        <taxon>Embryophyta</taxon>
        <taxon>Tracheophyta</taxon>
        <taxon>Spermatophyta</taxon>
        <taxon>Magnoliopsida</taxon>
        <taxon>eudicotyledons</taxon>
        <taxon>Gunneridae</taxon>
        <taxon>Pentapetalae</taxon>
        <taxon>rosids</taxon>
        <taxon>fabids</taxon>
        <taxon>Fabales</taxon>
        <taxon>Fabaceae</taxon>
        <taxon>Papilionoideae</taxon>
        <taxon>50 kb inversion clade</taxon>
        <taxon>NPAAA clade</taxon>
        <taxon>Hologalegina</taxon>
        <taxon>IRL clade</taxon>
        <taxon>Trifolieae</taxon>
        <taxon>Medicago</taxon>
    </lineage>
</organism>
<dbReference type="EnsemblPlants" id="KEH19059">
    <property type="protein sequence ID" value="KEH19059"/>
    <property type="gene ID" value="MTR_8g036235"/>
</dbReference>
<comment type="subcellular location">
    <subcellularLocation>
        <location evidence="1">Nucleus</location>
    </subcellularLocation>
</comment>
<keyword evidence="3" id="KW-0539">Nucleus</keyword>
<dbReference type="Proteomes" id="UP000002051">
    <property type="component" value="Chromosome 8"/>
</dbReference>
<accession>A0A072TNH3</accession>
<dbReference type="InterPro" id="IPR045843">
    <property type="entry name" value="IND-like"/>
</dbReference>
<reference evidence="5" key="3">
    <citation type="submission" date="2015-04" db="UniProtKB">
        <authorList>
            <consortium name="EnsemblPlants"/>
        </authorList>
    </citation>
    <scope>IDENTIFICATION</scope>
    <source>
        <strain evidence="5">cv. Jemalong A17</strain>
    </source>
</reference>
<dbReference type="GO" id="GO:0006357">
    <property type="term" value="P:regulation of transcription by RNA polymerase II"/>
    <property type="evidence" value="ECO:0000318"/>
    <property type="project" value="GO_Central"/>
</dbReference>
<reference evidence="4 6" key="2">
    <citation type="journal article" date="2014" name="BMC Genomics">
        <title>An improved genome release (version Mt4.0) for the model legume Medicago truncatula.</title>
        <authorList>
            <person name="Tang H."/>
            <person name="Krishnakumar V."/>
            <person name="Bidwell S."/>
            <person name="Rosen B."/>
            <person name="Chan A."/>
            <person name="Zhou S."/>
            <person name="Gentzbittel L."/>
            <person name="Childs K.L."/>
            <person name="Yandell M."/>
            <person name="Gundlach H."/>
            <person name="Mayer K.F."/>
            <person name="Schwartz D.C."/>
            <person name="Town C.D."/>
        </authorList>
    </citation>
    <scope>GENOME REANNOTATION</scope>
    <source>
        <strain evidence="4">A17</strain>
        <strain evidence="5 6">cv. Jemalong A17</strain>
    </source>
</reference>
<evidence type="ECO:0000313" key="6">
    <source>
        <dbReference type="Proteomes" id="UP000002051"/>
    </source>
</evidence>
<evidence type="ECO:0000256" key="3">
    <source>
        <dbReference type="ARBA" id="ARBA00023242"/>
    </source>
</evidence>
<proteinExistence type="predicted"/>
<name>A0A072TNH3_MEDTR</name>
<gene>
    <name evidence="5" type="primary">25501034</name>
    <name evidence="4" type="ordered locus">MTR_8g036235</name>
</gene>
<evidence type="ECO:0000256" key="1">
    <source>
        <dbReference type="ARBA" id="ARBA00004123"/>
    </source>
</evidence>
<sequence>MSIVYTQAFNYSEGGSMKNTEMDSKFGYSQTQQHCLQNNSGLTRYRSAPSSLLTSLVDRSIGFFNEETFRNENHQQQHYSTSTSSEMETMFTNSESFSVKQEEKDPFSHGIQYNDYSYGSQNQINYQTQHNQGFPNGSLGVEDNVFDGSSNNCSNLIRQKSSPAEFFSNYSVDSGLGCANGQATTSTSGLHGTLNFSSRTSSCSIKMPLIVENEHEVLQANCIKSRNMGNDNCITKSYMPSFTNDYWDSSTFSAPKNASNKGEFMFSTSNALETQNVDFGYQKLGLTHHLSLPSSSSKMATMEKFLHLQGSVPCKIRAKRGFATHPRSIAERERRIRISARIKKLQDLFPNADKVNILKIWIDSEFSRITMTPYYLVVFQNVTFTKTTVAHRNIITLTVDPN</sequence>
<reference evidence="4 6" key="1">
    <citation type="journal article" date="2011" name="Nature">
        <title>The Medicago genome provides insight into the evolution of rhizobial symbioses.</title>
        <authorList>
            <person name="Young N.D."/>
            <person name="Debelle F."/>
            <person name="Oldroyd G.E."/>
            <person name="Geurts R."/>
            <person name="Cannon S.B."/>
            <person name="Udvardi M.K."/>
            <person name="Benedito V.A."/>
            <person name="Mayer K.F."/>
            <person name="Gouzy J."/>
            <person name="Schoof H."/>
            <person name="Van de Peer Y."/>
            <person name="Proost S."/>
            <person name="Cook D.R."/>
            <person name="Meyers B.C."/>
            <person name="Spannagl M."/>
            <person name="Cheung F."/>
            <person name="De Mita S."/>
            <person name="Krishnakumar V."/>
            <person name="Gundlach H."/>
            <person name="Zhou S."/>
            <person name="Mudge J."/>
            <person name="Bharti A.K."/>
            <person name="Murray J.D."/>
            <person name="Naoumkina M.A."/>
            <person name="Rosen B."/>
            <person name="Silverstein K.A."/>
            <person name="Tang H."/>
            <person name="Rombauts S."/>
            <person name="Zhao P.X."/>
            <person name="Zhou P."/>
            <person name="Barbe V."/>
            <person name="Bardou P."/>
            <person name="Bechner M."/>
            <person name="Bellec A."/>
            <person name="Berger A."/>
            <person name="Berges H."/>
            <person name="Bidwell S."/>
            <person name="Bisseling T."/>
            <person name="Choisne N."/>
            <person name="Couloux A."/>
            <person name="Denny R."/>
            <person name="Deshpande S."/>
            <person name="Dai X."/>
            <person name="Doyle J.J."/>
            <person name="Dudez A.M."/>
            <person name="Farmer A.D."/>
            <person name="Fouteau S."/>
            <person name="Franken C."/>
            <person name="Gibelin C."/>
            <person name="Gish J."/>
            <person name="Goldstein S."/>
            <person name="Gonzalez A.J."/>
            <person name="Green P.J."/>
            <person name="Hallab A."/>
            <person name="Hartog M."/>
            <person name="Hua A."/>
            <person name="Humphray S.J."/>
            <person name="Jeong D.H."/>
            <person name="Jing Y."/>
            <person name="Jocker A."/>
            <person name="Kenton S.M."/>
            <person name="Kim D.J."/>
            <person name="Klee K."/>
            <person name="Lai H."/>
            <person name="Lang C."/>
            <person name="Lin S."/>
            <person name="Macmil S.L."/>
            <person name="Magdelenat G."/>
            <person name="Matthews L."/>
            <person name="McCorrison J."/>
            <person name="Monaghan E.L."/>
            <person name="Mun J.H."/>
            <person name="Najar F.Z."/>
            <person name="Nicholson C."/>
            <person name="Noirot C."/>
            <person name="O'Bleness M."/>
            <person name="Paule C.R."/>
            <person name="Poulain J."/>
            <person name="Prion F."/>
            <person name="Qin B."/>
            <person name="Qu C."/>
            <person name="Retzel E.F."/>
            <person name="Riddle C."/>
            <person name="Sallet E."/>
            <person name="Samain S."/>
            <person name="Samson N."/>
            <person name="Sanders I."/>
            <person name="Saurat O."/>
            <person name="Scarpelli C."/>
            <person name="Schiex T."/>
            <person name="Segurens B."/>
            <person name="Severin A.J."/>
            <person name="Sherrier D.J."/>
            <person name="Shi R."/>
            <person name="Sims S."/>
            <person name="Singer S.R."/>
            <person name="Sinharoy S."/>
            <person name="Sterck L."/>
            <person name="Viollet A."/>
            <person name="Wang B.B."/>
            <person name="Wang K."/>
            <person name="Wang M."/>
            <person name="Wang X."/>
            <person name="Warfsmann J."/>
            <person name="Weissenbach J."/>
            <person name="White D.D."/>
            <person name="White J.D."/>
            <person name="Wiley G.B."/>
            <person name="Wincker P."/>
            <person name="Xing Y."/>
            <person name="Yang L."/>
            <person name="Yao Z."/>
            <person name="Ying F."/>
            <person name="Zhai J."/>
            <person name="Zhou L."/>
            <person name="Zuber A."/>
            <person name="Denarie J."/>
            <person name="Dixon R.A."/>
            <person name="May G.D."/>
            <person name="Schwartz D.C."/>
            <person name="Rogers J."/>
            <person name="Quetier F."/>
            <person name="Town C.D."/>
            <person name="Roe B.A."/>
        </authorList>
    </citation>
    <scope>NUCLEOTIDE SEQUENCE [LARGE SCALE GENOMIC DNA]</scope>
    <source>
        <strain evidence="4">A17</strain>
        <strain evidence="5 6">cv. Jemalong A17</strain>
    </source>
</reference>
<dbReference type="GO" id="GO:0000978">
    <property type="term" value="F:RNA polymerase II cis-regulatory region sequence-specific DNA binding"/>
    <property type="evidence" value="ECO:0000318"/>
    <property type="project" value="GO_Central"/>
</dbReference>
<dbReference type="PANTHER" id="PTHR16223">
    <property type="entry name" value="TRANSCRIPTION FACTOR BHLH83-RELATED"/>
    <property type="match status" value="1"/>
</dbReference>
<evidence type="ECO:0000256" key="2">
    <source>
        <dbReference type="ARBA" id="ARBA00023125"/>
    </source>
</evidence>
<keyword evidence="6" id="KW-1185">Reference proteome</keyword>
<keyword evidence="2" id="KW-0238">DNA-binding</keyword>
<protein>
    <submittedName>
        <fullName evidence="4">Transcription factor bHLH122-like protein</fullName>
    </submittedName>
</protein>
<evidence type="ECO:0000313" key="5">
    <source>
        <dbReference type="EnsemblPlants" id="KEH19059"/>
    </source>
</evidence>
<dbReference type="EMBL" id="CM001224">
    <property type="protein sequence ID" value="KEH19059.1"/>
    <property type="molecule type" value="Genomic_DNA"/>
</dbReference>
<dbReference type="GO" id="GO:0000981">
    <property type="term" value="F:DNA-binding transcription factor activity, RNA polymerase II-specific"/>
    <property type="evidence" value="ECO:0000318"/>
    <property type="project" value="GO_Central"/>
</dbReference>